<dbReference type="SMART" id="SM00086">
    <property type="entry name" value="PAC"/>
    <property type="match status" value="2"/>
</dbReference>
<comment type="catalytic activity">
    <reaction evidence="1">
        <text>ATP + protein L-histidine = ADP + protein N-phospho-L-histidine.</text>
        <dbReference type="EC" id="2.7.13.3"/>
    </reaction>
</comment>
<dbReference type="PRINTS" id="PR00344">
    <property type="entry name" value="BCTRLSENSOR"/>
</dbReference>
<dbReference type="SUPFAM" id="SSF55874">
    <property type="entry name" value="ATPase domain of HSP90 chaperone/DNA topoisomerase II/histidine kinase"/>
    <property type="match status" value="1"/>
</dbReference>
<evidence type="ECO:0000256" key="9">
    <source>
        <dbReference type="ARBA" id="ARBA00022989"/>
    </source>
</evidence>
<dbReference type="InterPro" id="IPR008207">
    <property type="entry name" value="Sig_transdc_His_kin_Hpt_dom"/>
</dbReference>
<dbReference type="SMART" id="SM00073">
    <property type="entry name" value="HPT"/>
    <property type="match status" value="1"/>
</dbReference>
<protein>
    <recommendedName>
        <fullName evidence="3">histidine kinase</fullName>
        <ecNumber evidence="3">2.7.13.3</ecNumber>
    </recommendedName>
</protein>
<dbReference type="InterPro" id="IPR013655">
    <property type="entry name" value="PAS_fold_3"/>
</dbReference>
<dbReference type="SMART" id="SM00448">
    <property type="entry name" value="REC"/>
    <property type="match status" value="2"/>
</dbReference>
<name>A0ABR5SDZ6_9BACT</name>
<evidence type="ECO:0000256" key="12">
    <source>
        <dbReference type="PROSITE-ProRule" id="PRU00110"/>
    </source>
</evidence>
<dbReference type="InterPro" id="IPR000700">
    <property type="entry name" value="PAS-assoc_C"/>
</dbReference>
<dbReference type="Gene3D" id="3.30.565.10">
    <property type="entry name" value="Histidine kinase-like ATPase, C-terminal domain"/>
    <property type="match status" value="1"/>
</dbReference>
<dbReference type="Gene3D" id="1.10.287.130">
    <property type="match status" value="1"/>
</dbReference>
<evidence type="ECO:0000259" key="18">
    <source>
        <dbReference type="PROSITE" id="PS50894"/>
    </source>
</evidence>
<dbReference type="Pfam" id="PF01627">
    <property type="entry name" value="Hpt"/>
    <property type="match status" value="1"/>
</dbReference>
<feature type="domain" description="HPt" evidence="18">
    <location>
        <begin position="815"/>
        <end position="908"/>
    </location>
</feature>
<dbReference type="CDD" id="cd16922">
    <property type="entry name" value="HATPase_EvgS-ArcB-TorS-like"/>
    <property type="match status" value="1"/>
</dbReference>
<dbReference type="Proteomes" id="UP000060487">
    <property type="component" value="Unassembled WGS sequence"/>
</dbReference>
<dbReference type="EMBL" id="LNQR01000115">
    <property type="protein sequence ID" value="KWT78411.1"/>
    <property type="molecule type" value="Genomic_DNA"/>
</dbReference>
<evidence type="ECO:0000313" key="19">
    <source>
        <dbReference type="EMBL" id="KWT78411.1"/>
    </source>
</evidence>
<dbReference type="RefSeq" id="WP_085053439.1">
    <property type="nucleotide sequence ID" value="NZ_LNQR01000115.1"/>
</dbReference>
<dbReference type="Pfam" id="PF08447">
    <property type="entry name" value="PAS_3"/>
    <property type="match status" value="1"/>
</dbReference>
<keyword evidence="7" id="KW-0547">Nucleotide-binding</keyword>
<dbReference type="CDD" id="cd00082">
    <property type="entry name" value="HisKA"/>
    <property type="match status" value="1"/>
</dbReference>
<dbReference type="Gene3D" id="3.30.450.20">
    <property type="entry name" value="PAS domain"/>
    <property type="match status" value="2"/>
</dbReference>
<dbReference type="InterPro" id="IPR001789">
    <property type="entry name" value="Sig_transdc_resp-reg_receiver"/>
</dbReference>
<organism evidence="19 20">
    <name type="scientific">Candidatus Magnetominusculus xianensis</name>
    <dbReference type="NCBI Taxonomy" id="1748249"/>
    <lineage>
        <taxon>Bacteria</taxon>
        <taxon>Pseudomonadati</taxon>
        <taxon>Nitrospirota</taxon>
        <taxon>Nitrospiria</taxon>
        <taxon>Nitrospirales</taxon>
        <taxon>Nitrospiraceae</taxon>
        <taxon>Candidatus Magnetominusculus</taxon>
    </lineage>
</organism>
<dbReference type="Pfam" id="PF13426">
    <property type="entry name" value="PAS_9"/>
    <property type="match status" value="1"/>
</dbReference>
<keyword evidence="5 13" id="KW-0597">Phosphoprotein</keyword>
<evidence type="ECO:0000256" key="2">
    <source>
        <dbReference type="ARBA" id="ARBA00004651"/>
    </source>
</evidence>
<evidence type="ECO:0000313" key="20">
    <source>
        <dbReference type="Proteomes" id="UP000060487"/>
    </source>
</evidence>
<dbReference type="SUPFAM" id="SSF47226">
    <property type="entry name" value="Histidine-containing phosphotransfer domain, HPT domain"/>
    <property type="match status" value="1"/>
</dbReference>
<proteinExistence type="predicted"/>
<keyword evidence="4" id="KW-1003">Cell membrane</keyword>
<dbReference type="NCBIfam" id="TIGR00229">
    <property type="entry name" value="sensory_box"/>
    <property type="match status" value="2"/>
</dbReference>
<evidence type="ECO:0000256" key="6">
    <source>
        <dbReference type="ARBA" id="ARBA00022692"/>
    </source>
</evidence>
<feature type="domain" description="Response regulatory" evidence="15">
    <location>
        <begin position="517"/>
        <end position="638"/>
    </location>
</feature>
<dbReference type="PROSITE" id="PS50894">
    <property type="entry name" value="HPT"/>
    <property type="match status" value="1"/>
</dbReference>
<dbReference type="Gene3D" id="3.40.50.2300">
    <property type="match status" value="2"/>
</dbReference>
<evidence type="ECO:0000256" key="4">
    <source>
        <dbReference type="ARBA" id="ARBA00022475"/>
    </source>
</evidence>
<dbReference type="Gene3D" id="1.20.120.160">
    <property type="entry name" value="HPT domain"/>
    <property type="match status" value="1"/>
</dbReference>
<dbReference type="PROSITE" id="PS50113">
    <property type="entry name" value="PAC"/>
    <property type="match status" value="2"/>
</dbReference>
<dbReference type="InterPro" id="IPR000014">
    <property type="entry name" value="PAS"/>
</dbReference>
<feature type="domain" description="Histidine kinase" evidence="14">
    <location>
        <begin position="269"/>
        <end position="498"/>
    </location>
</feature>
<evidence type="ECO:0000256" key="8">
    <source>
        <dbReference type="ARBA" id="ARBA00022840"/>
    </source>
</evidence>
<evidence type="ECO:0000259" key="15">
    <source>
        <dbReference type="PROSITE" id="PS50110"/>
    </source>
</evidence>
<keyword evidence="8" id="KW-0067">ATP-binding</keyword>
<dbReference type="SUPFAM" id="SSF55785">
    <property type="entry name" value="PYP-like sensor domain (PAS domain)"/>
    <property type="match status" value="2"/>
</dbReference>
<feature type="domain" description="Response regulatory" evidence="15">
    <location>
        <begin position="664"/>
        <end position="783"/>
    </location>
</feature>
<evidence type="ECO:0000256" key="3">
    <source>
        <dbReference type="ARBA" id="ARBA00012438"/>
    </source>
</evidence>
<dbReference type="PROSITE" id="PS50109">
    <property type="entry name" value="HIS_KIN"/>
    <property type="match status" value="1"/>
</dbReference>
<dbReference type="CDD" id="cd00088">
    <property type="entry name" value="HPT"/>
    <property type="match status" value="1"/>
</dbReference>
<evidence type="ECO:0000259" key="16">
    <source>
        <dbReference type="PROSITE" id="PS50112"/>
    </source>
</evidence>
<dbReference type="InterPro" id="IPR036890">
    <property type="entry name" value="HATPase_C_sf"/>
</dbReference>
<dbReference type="PROSITE" id="PS50112">
    <property type="entry name" value="PAS"/>
    <property type="match status" value="2"/>
</dbReference>
<dbReference type="InterPro" id="IPR003594">
    <property type="entry name" value="HATPase_dom"/>
</dbReference>
<keyword evidence="11" id="KW-0472">Membrane</keyword>
<dbReference type="SMART" id="SM00388">
    <property type="entry name" value="HisKA"/>
    <property type="match status" value="1"/>
</dbReference>
<evidence type="ECO:0000256" key="10">
    <source>
        <dbReference type="ARBA" id="ARBA00023012"/>
    </source>
</evidence>
<evidence type="ECO:0000256" key="1">
    <source>
        <dbReference type="ARBA" id="ARBA00000085"/>
    </source>
</evidence>
<feature type="modified residue" description="4-aspartylphosphate" evidence="13">
    <location>
        <position position="571"/>
    </location>
</feature>
<feature type="domain" description="PAC" evidence="17">
    <location>
        <begin position="72"/>
        <end position="126"/>
    </location>
</feature>
<dbReference type="InterPro" id="IPR036641">
    <property type="entry name" value="HPT_dom_sf"/>
</dbReference>
<dbReference type="Pfam" id="PF02518">
    <property type="entry name" value="HATPase_c"/>
    <property type="match status" value="1"/>
</dbReference>
<dbReference type="Pfam" id="PF00072">
    <property type="entry name" value="Response_reg"/>
    <property type="match status" value="2"/>
</dbReference>
<evidence type="ECO:0000259" key="17">
    <source>
        <dbReference type="PROSITE" id="PS50113"/>
    </source>
</evidence>
<comment type="subcellular location">
    <subcellularLocation>
        <location evidence="2">Cell membrane</location>
        <topology evidence="2">Multi-pass membrane protein</topology>
    </subcellularLocation>
</comment>
<feature type="domain" description="PAS" evidence="16">
    <location>
        <begin position="127"/>
        <end position="197"/>
    </location>
</feature>
<keyword evidence="10" id="KW-0902">Two-component regulatory system</keyword>
<dbReference type="SMART" id="SM00091">
    <property type="entry name" value="PAS"/>
    <property type="match status" value="2"/>
</dbReference>
<dbReference type="PANTHER" id="PTHR45339:SF1">
    <property type="entry name" value="HYBRID SIGNAL TRANSDUCTION HISTIDINE KINASE J"/>
    <property type="match status" value="1"/>
</dbReference>
<keyword evidence="19" id="KW-0808">Transferase</keyword>
<accession>A0ABR5SDZ6</accession>
<dbReference type="SUPFAM" id="SSF52172">
    <property type="entry name" value="CheY-like"/>
    <property type="match status" value="2"/>
</dbReference>
<evidence type="ECO:0000256" key="5">
    <source>
        <dbReference type="ARBA" id="ARBA00022553"/>
    </source>
</evidence>
<feature type="modified residue" description="Phosphohistidine" evidence="12">
    <location>
        <position position="854"/>
    </location>
</feature>
<dbReference type="InterPro" id="IPR035965">
    <property type="entry name" value="PAS-like_dom_sf"/>
</dbReference>
<evidence type="ECO:0000259" key="14">
    <source>
        <dbReference type="PROSITE" id="PS50109"/>
    </source>
</evidence>
<comment type="caution">
    <text evidence="19">The sequence shown here is derived from an EMBL/GenBank/DDBJ whole genome shotgun (WGS) entry which is preliminary data.</text>
</comment>
<dbReference type="InterPro" id="IPR005467">
    <property type="entry name" value="His_kinase_dom"/>
</dbReference>
<evidence type="ECO:0000256" key="11">
    <source>
        <dbReference type="ARBA" id="ARBA00023136"/>
    </source>
</evidence>
<dbReference type="CDD" id="cd00130">
    <property type="entry name" value="PAS"/>
    <property type="match status" value="2"/>
</dbReference>
<keyword evidence="9" id="KW-1133">Transmembrane helix</keyword>
<keyword evidence="6" id="KW-0812">Transmembrane</keyword>
<dbReference type="InterPro" id="IPR001610">
    <property type="entry name" value="PAC"/>
</dbReference>
<dbReference type="InterPro" id="IPR003661">
    <property type="entry name" value="HisK_dim/P_dom"/>
</dbReference>
<sequence length="911" mass="100665">MTTLHKYAEDIIDCSLDMIIAVDMDRTIIEFNRAAEAIFGYEAHEVMGRKADTLYDDPSEGLNIYKSLTETGSYRGIIANKRKNGDRFMAYLSASTLRDSDGNPVGFMGISRDITEQRKTEEAVVASEKRYRTLVENMNEFVAEIDLSGQLHFINKYFSESTGYNPEDLANSNFYSFIHPDDISGLSAQCLKTMTKSVQGCEFRFRKKDGSYINLLTNADPVYDYMGRLRSVIFVSFDITAMKTVEQQMKTARDTAEAANAAKSEFLANMSHELRTPMNGIIGMAELLLDTPLNKEQRKYLSMLRESATSLLALLNGILDFSKIEAGKLELEEIDFDIRDVIDQAVESLSVQAQKKGILFLSHIAADIPLMLRGDPVRLKQIIVNLAGNALKFTEKGEVSIRLETCPSSSVNSVNSINKDAALRVLVSDTGPGIPKDKADKIFESFVQVDGSTTRKYGGTGLGLTITKKLITLMQGDIKVVSEEGKGSTFDLSVLLKKAVQPPPPAHSIIAKLTGKRILLIEGHDLSRTIIKEMSEAAGMKVSEAKDAKTILDTIEKAAEASEPFDIILLDAGIADMEPADLTELIKTDPLTFEAEVILMVYGQDKAAETRWKELKAWGSLSKPIKRSMLYDSIHLALGGFLSETSVAKPCYSSASAAKKSYYKILLAEDNIVNQELAIGLIEKNGHSVSVANTGKEAIDALVKEPFDVVLMDVEMPQMNGLEATRYIRDSKSGKFNPDIPIIAMTANAFNDDKERCLSAGMNDYISKPISMVQLIEVIERTMDRIPPQASPPTPVVIKSVVFDKEELFNRLDDDEVFIKKICAIFRDDVPVNMTKLKNALAADDAPEVEITAHTIKGMAANIGGIRTKNEAMRMEMAARKLDLSQAHSLYPQLEKEINDLVAAIADYKLI</sequence>
<gene>
    <name evidence="19" type="ORF">ASN18_2819</name>
</gene>
<evidence type="ECO:0000256" key="7">
    <source>
        <dbReference type="ARBA" id="ARBA00022741"/>
    </source>
</evidence>
<dbReference type="EC" id="2.7.13.3" evidence="3"/>
<dbReference type="CDD" id="cd17546">
    <property type="entry name" value="REC_hyHK_CKI1_RcsC-like"/>
    <property type="match status" value="1"/>
</dbReference>
<evidence type="ECO:0000256" key="13">
    <source>
        <dbReference type="PROSITE-ProRule" id="PRU00169"/>
    </source>
</evidence>
<dbReference type="InterPro" id="IPR004358">
    <property type="entry name" value="Sig_transdc_His_kin-like_C"/>
</dbReference>
<dbReference type="GO" id="GO:0004673">
    <property type="term" value="F:protein histidine kinase activity"/>
    <property type="evidence" value="ECO:0007669"/>
    <property type="project" value="UniProtKB-EC"/>
</dbReference>
<dbReference type="SUPFAM" id="SSF47384">
    <property type="entry name" value="Homodimeric domain of signal transducing histidine kinase"/>
    <property type="match status" value="1"/>
</dbReference>
<feature type="modified residue" description="4-aspartylphosphate" evidence="13">
    <location>
        <position position="713"/>
    </location>
</feature>
<keyword evidence="20" id="KW-1185">Reference proteome</keyword>
<feature type="domain" description="PAS" evidence="16">
    <location>
        <begin position="4"/>
        <end position="56"/>
    </location>
</feature>
<dbReference type="InterPro" id="IPR011006">
    <property type="entry name" value="CheY-like_superfamily"/>
</dbReference>
<feature type="domain" description="PAC" evidence="17">
    <location>
        <begin position="199"/>
        <end position="251"/>
    </location>
</feature>
<dbReference type="SMART" id="SM00387">
    <property type="entry name" value="HATPase_c"/>
    <property type="match status" value="1"/>
</dbReference>
<dbReference type="InterPro" id="IPR036097">
    <property type="entry name" value="HisK_dim/P_sf"/>
</dbReference>
<dbReference type="PANTHER" id="PTHR45339">
    <property type="entry name" value="HYBRID SIGNAL TRANSDUCTION HISTIDINE KINASE J"/>
    <property type="match status" value="1"/>
</dbReference>
<dbReference type="PROSITE" id="PS50110">
    <property type="entry name" value="RESPONSE_REGULATORY"/>
    <property type="match status" value="2"/>
</dbReference>
<dbReference type="Pfam" id="PF00512">
    <property type="entry name" value="HisKA"/>
    <property type="match status" value="1"/>
</dbReference>
<reference evidence="19 20" key="1">
    <citation type="submission" date="2015-11" db="EMBL/GenBank/DDBJ databases">
        <authorList>
            <person name="Lin W."/>
        </authorList>
    </citation>
    <scope>NUCLEOTIDE SEQUENCE [LARGE SCALE GENOMIC DNA]</scope>
    <source>
        <strain evidence="19 20">HCH-1</strain>
    </source>
</reference>